<proteinExistence type="predicted"/>
<evidence type="ECO:0000313" key="2">
    <source>
        <dbReference type="Proteomes" id="UP000805649"/>
    </source>
</evidence>
<dbReference type="EMBL" id="VUJX02000002">
    <property type="protein sequence ID" value="KAL0941822.1"/>
    <property type="molecule type" value="Genomic_DNA"/>
</dbReference>
<reference evidence="1 2" key="1">
    <citation type="journal article" date="2020" name="Phytopathology">
        <title>Genome Sequence Resources of Colletotrichum truncatum, C. plurivorum, C. musicola, and C. sojae: Four Species Pathogenic to Soybean (Glycine max).</title>
        <authorList>
            <person name="Rogerio F."/>
            <person name="Boufleur T.R."/>
            <person name="Ciampi-Guillardi M."/>
            <person name="Sukno S.A."/>
            <person name="Thon M.R."/>
            <person name="Massola Junior N.S."/>
            <person name="Baroncelli R."/>
        </authorList>
    </citation>
    <scope>NUCLEOTIDE SEQUENCE [LARGE SCALE GENOMIC DNA]</scope>
    <source>
        <strain evidence="1 2">CMES1059</strain>
    </source>
</reference>
<organism evidence="1 2">
    <name type="scientific">Colletotrichum truncatum</name>
    <name type="common">Anthracnose fungus</name>
    <name type="synonym">Colletotrichum capsici</name>
    <dbReference type="NCBI Taxonomy" id="5467"/>
    <lineage>
        <taxon>Eukaryota</taxon>
        <taxon>Fungi</taxon>
        <taxon>Dikarya</taxon>
        <taxon>Ascomycota</taxon>
        <taxon>Pezizomycotina</taxon>
        <taxon>Sordariomycetes</taxon>
        <taxon>Hypocreomycetidae</taxon>
        <taxon>Glomerellales</taxon>
        <taxon>Glomerellaceae</taxon>
        <taxon>Colletotrichum</taxon>
        <taxon>Colletotrichum truncatum species complex</taxon>
    </lineage>
</organism>
<protein>
    <submittedName>
        <fullName evidence="1">Uncharacterized protein</fullName>
    </submittedName>
</protein>
<comment type="caution">
    <text evidence="1">The sequence shown here is derived from an EMBL/GenBank/DDBJ whole genome shotgun (WGS) entry which is preliminary data.</text>
</comment>
<gene>
    <name evidence="1" type="ORF">CTRU02_204585</name>
</gene>
<name>A0ACC3ZCG4_COLTU</name>
<accession>A0ACC3ZCG4</accession>
<evidence type="ECO:0000313" key="1">
    <source>
        <dbReference type="EMBL" id="KAL0941822.1"/>
    </source>
</evidence>
<keyword evidence="2" id="KW-1185">Reference proteome</keyword>
<sequence>MATLDSLTSTYKAIEKTLHGFIKGYENAKIHNDPSLVNSHLAPDCQRRPLPSSFLKSLGAPPGITISNDMYQQNFATILPFHGIHKSDISNVTIDVWAKKAAATSVYRGKYSDGEAYSLDMAWYLTFNDDGTQVTDIVMFMDAIEQPKFKAKCDKLAEELKAKDEE</sequence>
<dbReference type="Proteomes" id="UP000805649">
    <property type="component" value="Unassembled WGS sequence"/>
</dbReference>